<organism evidence="4 5">
    <name type="scientific">Sediminicurvatus halobius</name>
    <dbReference type="NCBI Taxonomy" id="2182432"/>
    <lineage>
        <taxon>Bacteria</taxon>
        <taxon>Pseudomonadati</taxon>
        <taxon>Pseudomonadota</taxon>
        <taxon>Gammaproteobacteria</taxon>
        <taxon>Chromatiales</taxon>
        <taxon>Ectothiorhodospiraceae</taxon>
        <taxon>Sediminicurvatus</taxon>
    </lineage>
</organism>
<dbReference type="InterPro" id="IPR007863">
    <property type="entry name" value="Peptidase_M16_C"/>
</dbReference>
<dbReference type="Pfam" id="PF05193">
    <property type="entry name" value="Peptidase_M16_C"/>
    <property type="match status" value="1"/>
</dbReference>
<dbReference type="InterPro" id="IPR050361">
    <property type="entry name" value="MPP/UQCRC_Complex"/>
</dbReference>
<proteinExistence type="predicted"/>
<comment type="caution">
    <text evidence="4">The sequence shown here is derived from an EMBL/GenBank/DDBJ whole genome shotgun (WGS) entry which is preliminary data.</text>
</comment>
<dbReference type="RefSeq" id="WP_109678600.1">
    <property type="nucleotide sequence ID" value="NZ_CP086615.1"/>
</dbReference>
<protein>
    <submittedName>
        <fullName evidence="4">Insulinase family protein</fullName>
    </submittedName>
</protein>
<dbReference type="EMBL" id="QFFI01000013">
    <property type="protein sequence ID" value="PWG63101.1"/>
    <property type="molecule type" value="Genomic_DNA"/>
</dbReference>
<evidence type="ECO:0000256" key="1">
    <source>
        <dbReference type="SAM" id="SignalP"/>
    </source>
</evidence>
<name>A0A2U2N1L5_9GAMM</name>
<dbReference type="Gene3D" id="3.30.830.10">
    <property type="entry name" value="Metalloenzyme, LuxS/M16 peptidase-like"/>
    <property type="match status" value="2"/>
</dbReference>
<evidence type="ECO:0000259" key="3">
    <source>
        <dbReference type="Pfam" id="PF05193"/>
    </source>
</evidence>
<accession>A0A2U2N1L5</accession>
<gene>
    <name evidence="4" type="ORF">DEM34_09625</name>
</gene>
<dbReference type="GO" id="GO:0046872">
    <property type="term" value="F:metal ion binding"/>
    <property type="evidence" value="ECO:0007669"/>
    <property type="project" value="InterPro"/>
</dbReference>
<dbReference type="OrthoDB" id="9811314at2"/>
<dbReference type="InterPro" id="IPR011249">
    <property type="entry name" value="Metalloenz_LuxS/M16"/>
</dbReference>
<sequence>MIRRLILTGLALWAVAAPAQELDIQRWQAAGGAEVLFVERPELPIADVRVVFDAGSARDGEHPGLARLVSNLLLEGSAELSSGEIARRFERYGARVSTDSGRDTANVSLRALSGAERLDPVIEHLAGVLAEPAFPEDALSRVRQQMLLGLQQAESSPSSIAERAFERAIFGDHPYASPPDGTREAVSAIAREQVRDFHRRFYTAANATIAIVGDLDRAAAERLADRLAGSLPAGEAAPALPPVELPESARTVRVPFDSGQTHVLMGHPSVRHGDEAYYPLYLANHVLGGGGLVSMLAERLREERGLSYSSGSALTVGQERGRFVMSTQVRNDALGEALEVMRGTLQELRDEGPDPERLEASRRNITGSFPLQLDSNRDLLGYVASIGFHDLPEDYLRRFVERIGSLEADTVRAALREHIHPDRMITVLVGPEDVIGVAADE</sequence>
<reference evidence="4 5" key="1">
    <citation type="submission" date="2018-05" db="EMBL/GenBank/DDBJ databases">
        <title>Spiribacter halobius sp. nov., a moderately halophilic bacterium isolated from marine solar saltern.</title>
        <authorList>
            <person name="Zheng W.-S."/>
            <person name="Lu D.-C."/>
            <person name="Du Z.-J."/>
        </authorList>
    </citation>
    <scope>NUCLEOTIDE SEQUENCE [LARGE SCALE GENOMIC DNA]</scope>
    <source>
        <strain evidence="4 5">E85</strain>
    </source>
</reference>
<dbReference type="Pfam" id="PF00675">
    <property type="entry name" value="Peptidase_M16"/>
    <property type="match status" value="1"/>
</dbReference>
<dbReference type="AlphaFoldDB" id="A0A2U2N1L5"/>
<dbReference type="PANTHER" id="PTHR11851:SF224">
    <property type="entry name" value="PROCESSING PROTEASE"/>
    <property type="match status" value="1"/>
</dbReference>
<dbReference type="InterPro" id="IPR011765">
    <property type="entry name" value="Pept_M16_N"/>
</dbReference>
<feature type="domain" description="Peptidase M16 C-terminal" evidence="3">
    <location>
        <begin position="189"/>
        <end position="364"/>
    </location>
</feature>
<feature type="chain" id="PRO_5015737831" evidence="1">
    <location>
        <begin position="20"/>
        <end position="441"/>
    </location>
</feature>
<feature type="signal peptide" evidence="1">
    <location>
        <begin position="1"/>
        <end position="19"/>
    </location>
</feature>
<feature type="domain" description="Peptidase M16 N-terminal" evidence="2">
    <location>
        <begin position="36"/>
        <end position="178"/>
    </location>
</feature>
<evidence type="ECO:0000259" key="2">
    <source>
        <dbReference type="Pfam" id="PF00675"/>
    </source>
</evidence>
<dbReference type="Proteomes" id="UP000245474">
    <property type="component" value="Unassembled WGS sequence"/>
</dbReference>
<dbReference type="PANTHER" id="PTHR11851">
    <property type="entry name" value="METALLOPROTEASE"/>
    <property type="match status" value="1"/>
</dbReference>
<keyword evidence="5" id="KW-1185">Reference proteome</keyword>
<dbReference type="SUPFAM" id="SSF63411">
    <property type="entry name" value="LuxS/MPP-like metallohydrolase"/>
    <property type="match status" value="2"/>
</dbReference>
<keyword evidence="1" id="KW-0732">Signal</keyword>
<evidence type="ECO:0000313" key="5">
    <source>
        <dbReference type="Proteomes" id="UP000245474"/>
    </source>
</evidence>
<evidence type="ECO:0000313" key="4">
    <source>
        <dbReference type="EMBL" id="PWG63101.1"/>
    </source>
</evidence>